<dbReference type="AlphaFoldDB" id="A0A0F8YAD6"/>
<protein>
    <submittedName>
        <fullName evidence="1">Uncharacterized protein</fullName>
    </submittedName>
</protein>
<accession>A0A0F8YAD6</accession>
<gene>
    <name evidence="1" type="ORF">LCGC14_3118650</name>
</gene>
<proteinExistence type="predicted"/>
<sequence>MGERVTGPEDGVSEFGYVAIHSCGKIVAATVDSPENKGKSRDVAGWIRRNESVERMAIEAVRKDTWCKCYRSKKKAQ</sequence>
<reference evidence="1" key="1">
    <citation type="journal article" date="2015" name="Nature">
        <title>Complex archaea that bridge the gap between prokaryotes and eukaryotes.</title>
        <authorList>
            <person name="Spang A."/>
            <person name="Saw J.H."/>
            <person name="Jorgensen S.L."/>
            <person name="Zaremba-Niedzwiedzka K."/>
            <person name="Martijn J."/>
            <person name="Lind A.E."/>
            <person name="van Eijk R."/>
            <person name="Schleper C."/>
            <person name="Guy L."/>
            <person name="Ettema T.J."/>
        </authorList>
    </citation>
    <scope>NUCLEOTIDE SEQUENCE</scope>
</reference>
<evidence type="ECO:0000313" key="1">
    <source>
        <dbReference type="EMBL" id="KKK51069.1"/>
    </source>
</evidence>
<organism evidence="1">
    <name type="scientific">marine sediment metagenome</name>
    <dbReference type="NCBI Taxonomy" id="412755"/>
    <lineage>
        <taxon>unclassified sequences</taxon>
        <taxon>metagenomes</taxon>
        <taxon>ecological metagenomes</taxon>
    </lineage>
</organism>
<dbReference type="EMBL" id="LAZR01067696">
    <property type="protein sequence ID" value="KKK51069.1"/>
    <property type="molecule type" value="Genomic_DNA"/>
</dbReference>
<comment type="caution">
    <text evidence="1">The sequence shown here is derived from an EMBL/GenBank/DDBJ whole genome shotgun (WGS) entry which is preliminary data.</text>
</comment>
<name>A0A0F8YAD6_9ZZZZ</name>